<accession>A0ABW5EM23</accession>
<comment type="caution">
    <text evidence="1">The sequence shown here is derived from an EMBL/GenBank/DDBJ whole genome shotgun (WGS) entry which is preliminary data.</text>
</comment>
<evidence type="ECO:0000313" key="2">
    <source>
        <dbReference type="Proteomes" id="UP001597287"/>
    </source>
</evidence>
<reference evidence="2" key="1">
    <citation type="journal article" date="2019" name="Int. J. Syst. Evol. Microbiol.">
        <title>The Global Catalogue of Microorganisms (GCM) 10K type strain sequencing project: providing services to taxonomists for standard genome sequencing and annotation.</title>
        <authorList>
            <consortium name="The Broad Institute Genomics Platform"/>
            <consortium name="The Broad Institute Genome Sequencing Center for Infectious Disease"/>
            <person name="Wu L."/>
            <person name="Ma J."/>
        </authorList>
    </citation>
    <scope>NUCLEOTIDE SEQUENCE [LARGE SCALE GENOMIC DNA]</scope>
    <source>
        <strain evidence="2">CCUG 62793</strain>
    </source>
</reference>
<dbReference type="RefSeq" id="WP_380104344.1">
    <property type="nucleotide sequence ID" value="NZ_JBHSIH010000001.1"/>
</dbReference>
<gene>
    <name evidence="1" type="ORF">ACFSPV_03020</name>
</gene>
<name>A0ABW5EM23_9BURK</name>
<organism evidence="1 2">
    <name type="scientific">Delftia deserti</name>
    <dbReference type="NCBI Taxonomy" id="1651218"/>
    <lineage>
        <taxon>Bacteria</taxon>
        <taxon>Pseudomonadati</taxon>
        <taxon>Pseudomonadota</taxon>
        <taxon>Betaproteobacteria</taxon>
        <taxon>Burkholderiales</taxon>
        <taxon>Comamonadaceae</taxon>
        <taxon>Delftia</taxon>
    </lineage>
</organism>
<evidence type="ECO:0000313" key="1">
    <source>
        <dbReference type="EMBL" id="MFD2317659.1"/>
    </source>
</evidence>
<sequence>MSASSLLQRPGVSVLFARSDSCYFGLAADVWDAERDARGYAGANPVVCHPPCRGWGRLRHWAKPRPDEKALALFAVEQVRRCGGVLEHPWGSTLWPAAGLPHPGHVDAFGGWTLLVDQGWWGHAAPKPTYLYIVGCSREQVGDLPVQLHRAAGRTLKLSPADRERTPPAFARFLVDLAAKCAGSQLQRSIAVTASAAPAAVTADQDRCNSDLAAERRARAVAKRAAFRDWAGA</sequence>
<dbReference type="Proteomes" id="UP001597287">
    <property type="component" value="Unassembled WGS sequence"/>
</dbReference>
<protein>
    <submittedName>
        <fullName evidence="1">Uncharacterized protein</fullName>
    </submittedName>
</protein>
<proteinExistence type="predicted"/>
<keyword evidence="2" id="KW-1185">Reference proteome</keyword>
<dbReference type="EMBL" id="JBHUIG010000003">
    <property type="protein sequence ID" value="MFD2317659.1"/>
    <property type="molecule type" value="Genomic_DNA"/>
</dbReference>